<gene>
    <name evidence="4" type="ORF">AB6724_12425</name>
</gene>
<keyword evidence="5" id="KW-1185">Reference proteome</keyword>
<keyword evidence="2" id="KW-0012">Acyltransferase</keyword>
<dbReference type="SUPFAM" id="SSF55729">
    <property type="entry name" value="Acyl-CoA N-acyltransferases (Nat)"/>
    <property type="match status" value="1"/>
</dbReference>
<dbReference type="EMBL" id="JBFYGN010000012">
    <property type="protein sequence ID" value="MEX8193641.1"/>
    <property type="molecule type" value="Genomic_DNA"/>
</dbReference>
<dbReference type="Gene3D" id="3.40.630.30">
    <property type="match status" value="1"/>
</dbReference>
<dbReference type="InterPro" id="IPR050832">
    <property type="entry name" value="Bact_Acetyltransf"/>
</dbReference>
<keyword evidence="1" id="KW-0808">Transferase</keyword>
<dbReference type="PANTHER" id="PTHR43877:SF2">
    <property type="entry name" value="AMINOALKYLPHOSPHONATE N-ACETYLTRANSFERASE-RELATED"/>
    <property type="match status" value="1"/>
</dbReference>
<reference evidence="4 5" key="1">
    <citation type="journal article" date="2013" name="Int. J. Syst. Evol. Microbiol.">
        <title>Comamonas guangdongensis sp. nov., isolated from subterranean forest sediment, and emended description of the genus Comamonas.</title>
        <authorList>
            <person name="Zhang J."/>
            <person name="Wang Y."/>
            <person name="Zhou S."/>
            <person name="Wu C."/>
            <person name="He J."/>
            <person name="Li F."/>
        </authorList>
    </citation>
    <scope>NUCLEOTIDE SEQUENCE [LARGE SCALE GENOMIC DNA]</scope>
    <source>
        <strain evidence="4 5">CCTCC AB2011133</strain>
    </source>
</reference>
<dbReference type="RefSeq" id="WP_369338835.1">
    <property type="nucleotide sequence ID" value="NZ_JBFYGN010000012.1"/>
</dbReference>
<dbReference type="CDD" id="cd04301">
    <property type="entry name" value="NAT_SF"/>
    <property type="match status" value="1"/>
</dbReference>
<accession>A0ABV3ZWZ8</accession>
<name>A0ABV3ZWZ8_9BURK</name>
<evidence type="ECO:0000313" key="4">
    <source>
        <dbReference type="EMBL" id="MEX8193641.1"/>
    </source>
</evidence>
<evidence type="ECO:0000256" key="1">
    <source>
        <dbReference type="ARBA" id="ARBA00022679"/>
    </source>
</evidence>
<dbReference type="InterPro" id="IPR000182">
    <property type="entry name" value="GNAT_dom"/>
</dbReference>
<organism evidence="4 5">
    <name type="scientific">Comamonas guangdongensis</name>
    <dbReference type="NCBI Taxonomy" id="510515"/>
    <lineage>
        <taxon>Bacteria</taxon>
        <taxon>Pseudomonadati</taxon>
        <taxon>Pseudomonadota</taxon>
        <taxon>Betaproteobacteria</taxon>
        <taxon>Burkholderiales</taxon>
        <taxon>Comamonadaceae</taxon>
        <taxon>Comamonas</taxon>
    </lineage>
</organism>
<dbReference type="InterPro" id="IPR016181">
    <property type="entry name" value="Acyl_CoA_acyltransferase"/>
</dbReference>
<evidence type="ECO:0000259" key="3">
    <source>
        <dbReference type="PROSITE" id="PS51186"/>
    </source>
</evidence>
<dbReference type="PANTHER" id="PTHR43877">
    <property type="entry name" value="AMINOALKYLPHOSPHONATE N-ACETYLTRANSFERASE-RELATED-RELATED"/>
    <property type="match status" value="1"/>
</dbReference>
<protein>
    <submittedName>
        <fullName evidence="4">N-acetyltransferase family protein</fullName>
    </submittedName>
</protein>
<dbReference type="PROSITE" id="PS51186">
    <property type="entry name" value="GNAT"/>
    <property type="match status" value="1"/>
</dbReference>
<sequence length="178" mass="19165">MSQPLHIRRLAGSDLNPYRRLRQQALQECPGAFSATAAGERQLSDVQLLARFAGAPGQAMWGAVTETGALCATLGMDRDLGEKLAHKAQLYAMYVAPEARGQGLAKRLLHIARAHAAQLGLRQLLLGCNADNGHALRLYEQAGFRRYGLAPEAIGIDGRFFDEVLMVMTLTAGPPEAG</sequence>
<feature type="domain" description="N-acetyltransferase" evidence="3">
    <location>
        <begin position="5"/>
        <end position="171"/>
    </location>
</feature>
<comment type="caution">
    <text evidence="4">The sequence shown here is derived from an EMBL/GenBank/DDBJ whole genome shotgun (WGS) entry which is preliminary data.</text>
</comment>
<evidence type="ECO:0000313" key="5">
    <source>
        <dbReference type="Proteomes" id="UP001561046"/>
    </source>
</evidence>
<dbReference type="Pfam" id="PF00583">
    <property type="entry name" value="Acetyltransf_1"/>
    <property type="match status" value="1"/>
</dbReference>
<evidence type="ECO:0000256" key="2">
    <source>
        <dbReference type="ARBA" id="ARBA00023315"/>
    </source>
</evidence>
<proteinExistence type="predicted"/>
<dbReference type="Proteomes" id="UP001561046">
    <property type="component" value="Unassembled WGS sequence"/>
</dbReference>